<dbReference type="InterPro" id="IPR044053">
    <property type="entry name" value="AsaB-like"/>
</dbReference>
<evidence type="ECO:0008006" key="5">
    <source>
        <dbReference type="Google" id="ProtNLM"/>
    </source>
</evidence>
<dbReference type="GO" id="GO:0016491">
    <property type="term" value="F:oxidoreductase activity"/>
    <property type="evidence" value="ECO:0007669"/>
    <property type="project" value="UniProtKB-KW"/>
</dbReference>
<dbReference type="OrthoDB" id="412788at2759"/>
<dbReference type="Proteomes" id="UP000799770">
    <property type="component" value="Unassembled WGS sequence"/>
</dbReference>
<dbReference type="PANTHER" id="PTHR34598:SF3">
    <property type="entry name" value="OXIDOREDUCTASE AN1597"/>
    <property type="match status" value="1"/>
</dbReference>
<dbReference type="NCBIfam" id="NF041278">
    <property type="entry name" value="CmcJ_NvfI_EfuI"/>
    <property type="match status" value="1"/>
</dbReference>
<comment type="similarity">
    <text evidence="2">Belongs to the asaB hydroxylase/desaturase family.</text>
</comment>
<evidence type="ECO:0000313" key="3">
    <source>
        <dbReference type="EMBL" id="KAF2106958.1"/>
    </source>
</evidence>
<protein>
    <recommendedName>
        <fullName evidence="5">CmcJ-like methyltransferase</fullName>
    </recommendedName>
</protein>
<dbReference type="PANTHER" id="PTHR34598">
    <property type="entry name" value="BLL6449 PROTEIN"/>
    <property type="match status" value="1"/>
</dbReference>
<evidence type="ECO:0000256" key="1">
    <source>
        <dbReference type="ARBA" id="ARBA00023002"/>
    </source>
</evidence>
<keyword evidence="1" id="KW-0560">Oxidoreductase</keyword>
<reference evidence="3" key="1">
    <citation type="journal article" date="2020" name="Stud. Mycol.">
        <title>101 Dothideomycetes genomes: a test case for predicting lifestyles and emergence of pathogens.</title>
        <authorList>
            <person name="Haridas S."/>
            <person name="Albert R."/>
            <person name="Binder M."/>
            <person name="Bloem J."/>
            <person name="Labutti K."/>
            <person name="Salamov A."/>
            <person name="Andreopoulos B."/>
            <person name="Baker S."/>
            <person name="Barry K."/>
            <person name="Bills G."/>
            <person name="Bluhm B."/>
            <person name="Cannon C."/>
            <person name="Castanera R."/>
            <person name="Culley D."/>
            <person name="Daum C."/>
            <person name="Ezra D."/>
            <person name="Gonzalez J."/>
            <person name="Henrissat B."/>
            <person name="Kuo A."/>
            <person name="Liang C."/>
            <person name="Lipzen A."/>
            <person name="Lutzoni F."/>
            <person name="Magnuson J."/>
            <person name="Mondo S."/>
            <person name="Nolan M."/>
            <person name="Ohm R."/>
            <person name="Pangilinan J."/>
            <person name="Park H.-J."/>
            <person name="Ramirez L."/>
            <person name="Alfaro M."/>
            <person name="Sun H."/>
            <person name="Tritt A."/>
            <person name="Yoshinaga Y."/>
            <person name="Zwiers L.-H."/>
            <person name="Turgeon B."/>
            <person name="Goodwin S."/>
            <person name="Spatafora J."/>
            <person name="Crous P."/>
            <person name="Grigoriev I."/>
        </authorList>
    </citation>
    <scope>NUCLEOTIDE SEQUENCE</scope>
    <source>
        <strain evidence="3">CBS 627.86</strain>
    </source>
</reference>
<keyword evidence="4" id="KW-1185">Reference proteome</keyword>
<evidence type="ECO:0000313" key="4">
    <source>
        <dbReference type="Proteomes" id="UP000799770"/>
    </source>
</evidence>
<dbReference type="EMBL" id="ML977358">
    <property type="protein sequence ID" value="KAF2106958.1"/>
    <property type="molecule type" value="Genomic_DNA"/>
</dbReference>
<organism evidence="3 4">
    <name type="scientific">Lophiotrema nucula</name>
    <dbReference type="NCBI Taxonomy" id="690887"/>
    <lineage>
        <taxon>Eukaryota</taxon>
        <taxon>Fungi</taxon>
        <taxon>Dikarya</taxon>
        <taxon>Ascomycota</taxon>
        <taxon>Pezizomycotina</taxon>
        <taxon>Dothideomycetes</taxon>
        <taxon>Pleosporomycetidae</taxon>
        <taxon>Pleosporales</taxon>
        <taxon>Lophiotremataceae</taxon>
        <taxon>Lophiotrema</taxon>
    </lineage>
</organism>
<proteinExistence type="inferred from homology"/>
<gene>
    <name evidence="3" type="ORF">BDV96DRAFT_654288</name>
</gene>
<evidence type="ECO:0000256" key="2">
    <source>
        <dbReference type="ARBA" id="ARBA00023604"/>
    </source>
</evidence>
<dbReference type="AlphaFoldDB" id="A0A6A5YLB0"/>
<name>A0A6A5YLB0_9PLEO</name>
<sequence length="261" mass="30526">METRLKFIKDLEIYQYEKPFECDFDVSKFGPDARRTNVEYEECNVLVHDIRGREGDFKLNHNGFEIIRKPSEIPLEDLMQDDIVQNGYFEEVAEILKTRLNAARVHIFHYERRDNRPQGEYLLGSSKPVNIAHIDQSQDTLKLRVLEHFGDAEGLTILENHKVEIVNAWRAILGPINDMPLAFCDTRSVKTNDCVAVDNVRLGTRVGENLIMRHNKDQRWYYISRQMPDEMWLFFMSGWDPANPGRIPQGDSSLYYSAHFD</sequence>
<accession>A0A6A5YLB0</accession>